<evidence type="ECO:0000313" key="2">
    <source>
        <dbReference type="EMBL" id="SEB03126.1"/>
    </source>
</evidence>
<dbReference type="InterPro" id="IPR000182">
    <property type="entry name" value="GNAT_dom"/>
</dbReference>
<dbReference type="RefSeq" id="WP_089764976.1">
    <property type="nucleotide sequence ID" value="NZ_BKAT01000053.1"/>
</dbReference>
<dbReference type="SUPFAM" id="SSF55729">
    <property type="entry name" value="Acyl-CoA N-acyltransferases (Nat)"/>
    <property type="match status" value="1"/>
</dbReference>
<dbReference type="PROSITE" id="PS51186">
    <property type="entry name" value="GNAT"/>
    <property type="match status" value="1"/>
</dbReference>
<dbReference type="Proteomes" id="UP000199656">
    <property type="component" value="Unassembled WGS sequence"/>
</dbReference>
<dbReference type="STRING" id="408074.SAMN05660909_04836"/>
<feature type="domain" description="N-acetyltransferase" evidence="1">
    <location>
        <begin position="2"/>
        <end position="135"/>
    </location>
</feature>
<gene>
    <name evidence="2" type="ORF">SAMN05660909_04836</name>
</gene>
<dbReference type="Gene3D" id="3.40.630.30">
    <property type="match status" value="1"/>
</dbReference>
<dbReference type="PANTHER" id="PTHR43233">
    <property type="entry name" value="FAMILY N-ACETYLTRANSFERASE, PUTATIVE (AFU_ORTHOLOGUE AFUA_6G03350)-RELATED"/>
    <property type="match status" value="1"/>
</dbReference>
<dbReference type="Pfam" id="PF00583">
    <property type="entry name" value="Acetyltransf_1"/>
    <property type="match status" value="1"/>
</dbReference>
<evidence type="ECO:0000313" key="3">
    <source>
        <dbReference type="Proteomes" id="UP000199656"/>
    </source>
</evidence>
<organism evidence="2 3">
    <name type="scientific">Chitinophaga terrae</name>
    <name type="common">ex Kim and Jung 2007</name>
    <dbReference type="NCBI Taxonomy" id="408074"/>
    <lineage>
        <taxon>Bacteria</taxon>
        <taxon>Pseudomonadati</taxon>
        <taxon>Bacteroidota</taxon>
        <taxon>Chitinophagia</taxon>
        <taxon>Chitinophagales</taxon>
        <taxon>Chitinophagaceae</taxon>
        <taxon>Chitinophaga</taxon>
    </lineage>
</organism>
<dbReference type="EMBL" id="FNRL01000031">
    <property type="protein sequence ID" value="SEB03126.1"/>
    <property type="molecule type" value="Genomic_DNA"/>
</dbReference>
<protein>
    <submittedName>
        <fullName evidence="2">Predicted N-acetyltransferase YhbS</fullName>
    </submittedName>
</protein>
<proteinExistence type="predicted"/>
<keyword evidence="3" id="KW-1185">Reference proteome</keyword>
<dbReference type="OrthoDB" id="9775804at2"/>
<reference evidence="3" key="1">
    <citation type="submission" date="2016-10" db="EMBL/GenBank/DDBJ databases">
        <authorList>
            <person name="Varghese N."/>
            <person name="Submissions S."/>
        </authorList>
    </citation>
    <scope>NUCLEOTIDE SEQUENCE [LARGE SCALE GENOMIC DNA]</scope>
    <source>
        <strain evidence="3">DSM 23920</strain>
    </source>
</reference>
<sequence>MITYQIEQQLDAAAFTDLLIRSTLGERRPIDNPSRINKMLQHANLIITARDNGQLVGVARSLSDFAFCTYLSDLAVDEAYQKQGIGRELIRRTKIESPDARLILLAAPKAIHYYPKIGMSQWEHCYTLDNPEKLV</sequence>
<dbReference type="InterPro" id="IPR016181">
    <property type="entry name" value="Acyl_CoA_acyltransferase"/>
</dbReference>
<dbReference type="AlphaFoldDB" id="A0A1H4G0G0"/>
<accession>A0A1H4G0G0</accession>
<dbReference type="InterPro" id="IPR053144">
    <property type="entry name" value="Acetyltransferase_Butenolide"/>
</dbReference>
<dbReference type="GO" id="GO:0016747">
    <property type="term" value="F:acyltransferase activity, transferring groups other than amino-acyl groups"/>
    <property type="evidence" value="ECO:0007669"/>
    <property type="project" value="InterPro"/>
</dbReference>
<dbReference type="CDD" id="cd04301">
    <property type="entry name" value="NAT_SF"/>
    <property type="match status" value="1"/>
</dbReference>
<dbReference type="PANTHER" id="PTHR43233:SF1">
    <property type="entry name" value="FAMILY N-ACETYLTRANSFERASE, PUTATIVE (AFU_ORTHOLOGUE AFUA_6G03350)-RELATED"/>
    <property type="match status" value="1"/>
</dbReference>
<name>A0A1H4G0G0_9BACT</name>
<keyword evidence="2" id="KW-0808">Transferase</keyword>
<evidence type="ECO:0000259" key="1">
    <source>
        <dbReference type="PROSITE" id="PS51186"/>
    </source>
</evidence>